<dbReference type="InterPro" id="IPR035090">
    <property type="entry name" value="Pyridoxal_P_attach_site"/>
</dbReference>
<evidence type="ECO:0000256" key="8">
    <source>
        <dbReference type="ARBA" id="ARBA00023277"/>
    </source>
</evidence>
<comment type="function">
    <text evidence="11">Allosteric enzyme that catalyzes the rate-limiting step in glycogen catabolism, the phosphorolytic cleavage of glycogen to produce glucose-1-phosphate, and plays a central role in maintaining cellular and organismal glucose homeostasis.</text>
</comment>
<evidence type="ECO:0000256" key="7">
    <source>
        <dbReference type="ARBA" id="ARBA00022898"/>
    </source>
</evidence>
<dbReference type="PIRSF" id="PIRSF000460">
    <property type="entry name" value="Pprylas_GlgP"/>
    <property type="match status" value="1"/>
</dbReference>
<comment type="similarity">
    <text evidence="3 11">Belongs to the glycogen phosphorylase family.</text>
</comment>
<feature type="non-terminal residue" evidence="12">
    <location>
        <position position="623"/>
    </location>
</feature>
<dbReference type="InterPro" id="IPR000811">
    <property type="entry name" value="Glyco_trans_35"/>
</dbReference>
<evidence type="ECO:0000313" key="12">
    <source>
        <dbReference type="EMBL" id="CAA9261324.1"/>
    </source>
</evidence>
<dbReference type="PANTHER" id="PTHR11468">
    <property type="entry name" value="GLYCOGEN PHOSPHORYLASE"/>
    <property type="match status" value="1"/>
</dbReference>
<protein>
    <recommendedName>
        <fullName evidence="11">Alpha-1,4 glucan phosphorylase</fullName>
        <ecNumber evidence="11">2.4.1.1</ecNumber>
    </recommendedName>
</protein>
<dbReference type="EC" id="2.4.1.1" evidence="11"/>
<keyword evidence="7 10" id="KW-0663">Pyridoxal phosphate</keyword>
<name>A0A6J4IX19_9CHLR</name>
<evidence type="ECO:0000256" key="10">
    <source>
        <dbReference type="PIRSR" id="PIRSR000460-1"/>
    </source>
</evidence>
<comment type="catalytic activity">
    <reaction evidence="1 11">
        <text>[(1-&gt;4)-alpha-D-glucosyl](n) + phosphate = [(1-&gt;4)-alpha-D-glucosyl](n-1) + alpha-D-glucose 1-phosphate</text>
        <dbReference type="Rhea" id="RHEA:41732"/>
        <dbReference type="Rhea" id="RHEA-COMP:9584"/>
        <dbReference type="Rhea" id="RHEA-COMP:9586"/>
        <dbReference type="ChEBI" id="CHEBI:15444"/>
        <dbReference type="ChEBI" id="CHEBI:43474"/>
        <dbReference type="ChEBI" id="CHEBI:58601"/>
        <dbReference type="EC" id="2.4.1.1"/>
    </reaction>
</comment>
<comment type="function">
    <text evidence="9">Phosphorylase is an important allosteric enzyme in carbohydrate metabolism. Enzymes from different sources differ in their regulatory mechanisms and in their natural substrates. However, all known phosphorylases share catalytic and structural properties.</text>
</comment>
<dbReference type="AlphaFoldDB" id="A0A6J4IX19"/>
<feature type="modified residue" description="N6-(pyridoxal phosphate)lysine" evidence="10">
    <location>
        <position position="512"/>
    </location>
</feature>
<dbReference type="InterPro" id="IPR011833">
    <property type="entry name" value="Glycg_phsphrylas"/>
</dbReference>
<dbReference type="Gene3D" id="3.40.50.2000">
    <property type="entry name" value="Glycogen Phosphorylase B"/>
    <property type="match status" value="2"/>
</dbReference>
<evidence type="ECO:0000256" key="5">
    <source>
        <dbReference type="ARBA" id="ARBA00022676"/>
    </source>
</evidence>
<dbReference type="PANTHER" id="PTHR11468:SF3">
    <property type="entry name" value="GLYCOGEN PHOSPHORYLASE, LIVER FORM"/>
    <property type="match status" value="1"/>
</dbReference>
<evidence type="ECO:0000256" key="3">
    <source>
        <dbReference type="ARBA" id="ARBA00006047"/>
    </source>
</evidence>
<reference evidence="12" key="1">
    <citation type="submission" date="2020-02" db="EMBL/GenBank/DDBJ databases">
        <authorList>
            <person name="Meier V. D."/>
        </authorList>
    </citation>
    <scope>NUCLEOTIDE SEQUENCE</scope>
    <source>
        <strain evidence="12">AVDCRST_MAG26</strain>
    </source>
</reference>
<organism evidence="12">
    <name type="scientific">uncultured Chloroflexia bacterium</name>
    <dbReference type="NCBI Taxonomy" id="1672391"/>
    <lineage>
        <taxon>Bacteria</taxon>
        <taxon>Bacillati</taxon>
        <taxon>Chloroflexota</taxon>
        <taxon>Chloroflexia</taxon>
        <taxon>environmental samples</taxon>
    </lineage>
</organism>
<evidence type="ECO:0000256" key="2">
    <source>
        <dbReference type="ARBA" id="ARBA00001933"/>
    </source>
</evidence>
<comment type="cofactor">
    <cofactor evidence="2 11">
        <name>pyridoxal 5'-phosphate</name>
        <dbReference type="ChEBI" id="CHEBI:597326"/>
    </cofactor>
</comment>
<keyword evidence="6 11" id="KW-0808">Transferase</keyword>
<dbReference type="GO" id="GO:0005980">
    <property type="term" value="P:glycogen catabolic process"/>
    <property type="evidence" value="ECO:0007669"/>
    <property type="project" value="TreeGrafter"/>
</dbReference>
<evidence type="ECO:0000256" key="6">
    <source>
        <dbReference type="ARBA" id="ARBA00022679"/>
    </source>
</evidence>
<evidence type="ECO:0000256" key="4">
    <source>
        <dbReference type="ARBA" id="ARBA00022600"/>
    </source>
</evidence>
<gene>
    <name evidence="12" type="ORF">AVDCRST_MAG26-2341</name>
</gene>
<keyword evidence="4" id="KW-0321">Glycogen metabolism</keyword>
<dbReference type="FunFam" id="3.40.50.2000:FF:000005">
    <property type="entry name" value="Alpha-1,4 glucan phosphorylase"/>
    <property type="match status" value="1"/>
</dbReference>
<dbReference type="PROSITE" id="PS00102">
    <property type="entry name" value="PHOSPHORYLASE"/>
    <property type="match status" value="1"/>
</dbReference>
<evidence type="ECO:0000256" key="9">
    <source>
        <dbReference type="ARBA" id="ARBA00025174"/>
    </source>
</evidence>
<dbReference type="Pfam" id="PF00343">
    <property type="entry name" value="Phosphorylase"/>
    <property type="match status" value="1"/>
</dbReference>
<dbReference type="SUPFAM" id="SSF53756">
    <property type="entry name" value="UDP-Glycosyltransferase/glycogen phosphorylase"/>
    <property type="match status" value="1"/>
</dbReference>
<dbReference type="GO" id="GO:0030170">
    <property type="term" value="F:pyridoxal phosphate binding"/>
    <property type="evidence" value="ECO:0007669"/>
    <property type="project" value="InterPro"/>
</dbReference>
<dbReference type="EMBL" id="CADCTK010000537">
    <property type="protein sequence ID" value="CAA9261324.1"/>
    <property type="molecule type" value="Genomic_DNA"/>
</dbReference>
<sequence length="623" mass="71151">MFRQTFVDGWQAERPDEWMLLGNPWELPHPELAVTVGFGGRVEASTGNGEGYRVRWKPDRTVLGIPYYYLVPGYRSGVINSLRLWGAHATEAFNLDIFNTGDYTQAVQDKIASETISKVLYPVDVTPQGKQLRLEQQYFFVACSLRDILRRLPDDVELDRLPERVVIQLNDTHPTVAIPELMRLLVDEYLLPWERAWEITRNVFAYTCHTLLPEALEKWPVKLFERLLPRHLEIIYEINRRFLDEVRARFPGDDGRLQRMSLIEEYPERQVRMAHLAAVGSFKINGVAKLQSTLLRDRVLKDFSDLWPEKFANVTNGVTPRRFIRLANPRLAELITARLGDGWLTDLDQLKRLEPLADDPAFRAQWREIKQENKRVLAALIQDRTGVAVSPDAMFDIMVKRLHEYKRQLLKMLHVVTLYNRIKADPNRAVVPRVVYFGAKAAPGYQMAKLIIKLINDVAAVVNDDPDIGDKLKVVFPPNFNVTLAERVYPAADLSEQISLAGKEASGTGNMKFALNGAATIGTLDGANIEIRELVGAENFFLCGLSEEQVSRTRDAGYNPRAYYERNPELRQVLDQIGGGFFSPDEPDVFRPLVDGLLSRDEYLLLADYDSYVESQDEVEQAY</sequence>
<accession>A0A6J4IX19</accession>
<evidence type="ECO:0000256" key="1">
    <source>
        <dbReference type="ARBA" id="ARBA00001275"/>
    </source>
</evidence>
<evidence type="ECO:0000256" key="11">
    <source>
        <dbReference type="RuleBase" id="RU000587"/>
    </source>
</evidence>
<dbReference type="NCBIfam" id="TIGR02093">
    <property type="entry name" value="P_ylase"/>
    <property type="match status" value="1"/>
</dbReference>
<proteinExistence type="inferred from homology"/>
<keyword evidence="5 11" id="KW-0328">Glycosyltransferase</keyword>
<dbReference type="GO" id="GO:0005737">
    <property type="term" value="C:cytoplasm"/>
    <property type="evidence" value="ECO:0007669"/>
    <property type="project" value="TreeGrafter"/>
</dbReference>
<keyword evidence="8 11" id="KW-0119">Carbohydrate metabolism</keyword>
<dbReference type="GO" id="GO:0008184">
    <property type="term" value="F:glycogen phosphorylase activity"/>
    <property type="evidence" value="ECO:0007669"/>
    <property type="project" value="InterPro"/>
</dbReference>
<dbReference type="CDD" id="cd04300">
    <property type="entry name" value="GT35_Glycogen_Phosphorylase"/>
    <property type="match status" value="1"/>
</dbReference>